<evidence type="ECO:0000256" key="3">
    <source>
        <dbReference type="ARBA" id="ARBA00023163"/>
    </source>
</evidence>
<dbReference type="SMART" id="SM00345">
    <property type="entry name" value="HTH_GNTR"/>
    <property type="match status" value="1"/>
</dbReference>
<dbReference type="Pfam" id="PF00392">
    <property type="entry name" value="GntR"/>
    <property type="match status" value="1"/>
</dbReference>
<dbReference type="InterPro" id="IPR011711">
    <property type="entry name" value="GntR_C"/>
</dbReference>
<evidence type="ECO:0000256" key="4">
    <source>
        <dbReference type="SAM" id="MobiDB-lite"/>
    </source>
</evidence>
<dbReference type="RefSeq" id="WP_102933345.1">
    <property type="nucleotide sequence ID" value="NZ_JBHWGE010000036.1"/>
</dbReference>
<keyword evidence="7" id="KW-1185">Reference proteome</keyword>
<keyword evidence="3" id="KW-0804">Transcription</keyword>
<dbReference type="PROSITE" id="PS50949">
    <property type="entry name" value="HTH_GNTR"/>
    <property type="match status" value="1"/>
</dbReference>
<name>A0A2J7Z2Z7_STRMQ</name>
<dbReference type="CDD" id="cd07377">
    <property type="entry name" value="WHTH_GntR"/>
    <property type="match status" value="1"/>
</dbReference>
<dbReference type="Pfam" id="PF07729">
    <property type="entry name" value="FCD"/>
    <property type="match status" value="1"/>
</dbReference>
<dbReference type="GO" id="GO:0003677">
    <property type="term" value="F:DNA binding"/>
    <property type="evidence" value="ECO:0007669"/>
    <property type="project" value="UniProtKB-KW"/>
</dbReference>
<evidence type="ECO:0000259" key="5">
    <source>
        <dbReference type="PROSITE" id="PS50949"/>
    </source>
</evidence>
<reference evidence="6 7" key="1">
    <citation type="submission" date="2015-09" db="EMBL/GenBank/DDBJ databases">
        <title>Genome sequence, genome mining and natural product profiling of a biocontrol bacterium Streptomyces malaysiensis F913.</title>
        <authorList>
            <person name="Xu Y."/>
            <person name="Wei J."/>
            <person name="Xie J."/>
            <person name="Li T."/>
            <person name="Zhou Z."/>
        </authorList>
    </citation>
    <scope>NUCLEOTIDE SEQUENCE [LARGE SCALE GENOMIC DNA]</scope>
    <source>
        <strain evidence="6 7">F913</strain>
    </source>
</reference>
<evidence type="ECO:0000256" key="2">
    <source>
        <dbReference type="ARBA" id="ARBA00023125"/>
    </source>
</evidence>
<dbReference type="Proteomes" id="UP000236520">
    <property type="component" value="Unassembled WGS sequence"/>
</dbReference>
<organism evidence="6 7">
    <name type="scientific">Streptomyces malaysiensis</name>
    <dbReference type="NCBI Taxonomy" id="92644"/>
    <lineage>
        <taxon>Bacteria</taxon>
        <taxon>Bacillati</taxon>
        <taxon>Actinomycetota</taxon>
        <taxon>Actinomycetes</taxon>
        <taxon>Kitasatosporales</taxon>
        <taxon>Streptomycetaceae</taxon>
        <taxon>Streptomyces</taxon>
        <taxon>Streptomyces violaceusniger group</taxon>
    </lineage>
</organism>
<comment type="caution">
    <text evidence="6">The sequence shown here is derived from an EMBL/GenBank/DDBJ whole genome shotgun (WGS) entry which is preliminary data.</text>
</comment>
<keyword evidence="2" id="KW-0238">DNA-binding</keyword>
<sequence>MTQNPVQSEPVERAPAEAPARDAAPPPRPRTRRSEEVYWTLRREITAGVLRPNAALVEDEIAARLGVSRTPVRESMQRLEADGLIDSHRRRWIVHEHTQDEIVQLYEVRCGLESHAARLAGRRATPEQLKVIEGWRPRMTAHDPAVLNDRARNNDSFHDAINAASGNLRLLAAIQANRLFHFNTRLAALYSPDELARSSRQHDELITAVCARDAERAATTAREHVEFSLELILRKLF</sequence>
<dbReference type="SUPFAM" id="SSF48008">
    <property type="entry name" value="GntR ligand-binding domain-like"/>
    <property type="match status" value="1"/>
</dbReference>
<evidence type="ECO:0000313" key="7">
    <source>
        <dbReference type="Proteomes" id="UP000236520"/>
    </source>
</evidence>
<dbReference type="PANTHER" id="PTHR43537">
    <property type="entry name" value="TRANSCRIPTIONAL REGULATOR, GNTR FAMILY"/>
    <property type="match status" value="1"/>
</dbReference>
<dbReference type="AlphaFoldDB" id="A0A2J7Z2Z7"/>
<accession>A0A2J7Z2Z7</accession>
<dbReference type="Gene3D" id="1.20.120.530">
    <property type="entry name" value="GntR ligand-binding domain-like"/>
    <property type="match status" value="1"/>
</dbReference>
<feature type="region of interest" description="Disordered" evidence="4">
    <location>
        <begin position="1"/>
        <end position="34"/>
    </location>
</feature>
<dbReference type="InterPro" id="IPR000524">
    <property type="entry name" value="Tscrpt_reg_HTH_GntR"/>
</dbReference>
<protein>
    <recommendedName>
        <fullName evidence="5">HTH gntR-type domain-containing protein</fullName>
    </recommendedName>
</protein>
<dbReference type="InterPro" id="IPR008920">
    <property type="entry name" value="TF_FadR/GntR_C"/>
</dbReference>
<feature type="domain" description="HTH gntR-type" evidence="5">
    <location>
        <begin position="31"/>
        <end position="98"/>
    </location>
</feature>
<evidence type="ECO:0000256" key="1">
    <source>
        <dbReference type="ARBA" id="ARBA00023015"/>
    </source>
</evidence>
<dbReference type="PANTHER" id="PTHR43537:SF49">
    <property type="entry name" value="TRANSCRIPTIONAL REGULATORY PROTEIN"/>
    <property type="match status" value="1"/>
</dbReference>
<dbReference type="SMART" id="SM00895">
    <property type="entry name" value="FCD"/>
    <property type="match status" value="1"/>
</dbReference>
<dbReference type="InterPro" id="IPR036390">
    <property type="entry name" value="WH_DNA-bd_sf"/>
</dbReference>
<dbReference type="EMBL" id="LJIW01000001">
    <property type="protein sequence ID" value="PNG94646.1"/>
    <property type="molecule type" value="Genomic_DNA"/>
</dbReference>
<keyword evidence="1" id="KW-0805">Transcription regulation</keyword>
<dbReference type="GO" id="GO:0003700">
    <property type="term" value="F:DNA-binding transcription factor activity"/>
    <property type="evidence" value="ECO:0007669"/>
    <property type="project" value="InterPro"/>
</dbReference>
<gene>
    <name evidence="6" type="ORF">SMF913_10671</name>
</gene>
<dbReference type="InterPro" id="IPR036388">
    <property type="entry name" value="WH-like_DNA-bd_sf"/>
</dbReference>
<dbReference type="SUPFAM" id="SSF46785">
    <property type="entry name" value="Winged helix' DNA-binding domain"/>
    <property type="match status" value="1"/>
</dbReference>
<proteinExistence type="predicted"/>
<dbReference type="Gene3D" id="1.10.10.10">
    <property type="entry name" value="Winged helix-like DNA-binding domain superfamily/Winged helix DNA-binding domain"/>
    <property type="match status" value="1"/>
</dbReference>
<dbReference type="PRINTS" id="PR00035">
    <property type="entry name" value="HTHGNTR"/>
</dbReference>
<evidence type="ECO:0000313" key="6">
    <source>
        <dbReference type="EMBL" id="PNG94646.1"/>
    </source>
</evidence>